<reference evidence="8" key="1">
    <citation type="journal article" date="2023" name="Commun. Biol.">
        <title>Genome analysis of Parmales, the sister group of diatoms, reveals the evolutionary specialization of diatoms from phago-mixotrophs to photoautotrophs.</title>
        <authorList>
            <person name="Ban H."/>
            <person name="Sato S."/>
            <person name="Yoshikawa S."/>
            <person name="Yamada K."/>
            <person name="Nakamura Y."/>
            <person name="Ichinomiya M."/>
            <person name="Sato N."/>
            <person name="Blanc-Mathieu R."/>
            <person name="Endo H."/>
            <person name="Kuwata A."/>
            <person name="Ogata H."/>
        </authorList>
    </citation>
    <scope>NUCLEOTIDE SEQUENCE [LARGE SCALE GENOMIC DNA]</scope>
    <source>
        <strain evidence="8">NIES 3700</strain>
    </source>
</reference>
<dbReference type="AlphaFoldDB" id="A0A9W7FUU0"/>
<dbReference type="Proteomes" id="UP001165122">
    <property type="component" value="Unassembled WGS sequence"/>
</dbReference>
<feature type="compositionally biased region" description="Low complexity" evidence="5">
    <location>
        <begin position="217"/>
        <end position="230"/>
    </location>
</feature>
<keyword evidence="3 4" id="KW-0539">Nucleus</keyword>
<dbReference type="SMART" id="SM00389">
    <property type="entry name" value="HOX"/>
    <property type="match status" value="1"/>
</dbReference>
<gene>
    <name evidence="7" type="ORF">TrLO_g12349</name>
</gene>
<proteinExistence type="predicted"/>
<feature type="compositionally biased region" description="Pro residues" evidence="5">
    <location>
        <begin position="89"/>
        <end position="102"/>
    </location>
</feature>
<dbReference type="EMBL" id="BRXW01000334">
    <property type="protein sequence ID" value="GMI18451.1"/>
    <property type="molecule type" value="Genomic_DNA"/>
</dbReference>
<dbReference type="OrthoDB" id="10056939at2759"/>
<dbReference type="GO" id="GO:0005634">
    <property type="term" value="C:nucleus"/>
    <property type="evidence" value="ECO:0007669"/>
    <property type="project" value="UniProtKB-SubCell"/>
</dbReference>
<dbReference type="InterPro" id="IPR001356">
    <property type="entry name" value="HD"/>
</dbReference>
<organism evidence="7 8">
    <name type="scientific">Triparma laevis f. longispina</name>
    <dbReference type="NCBI Taxonomy" id="1714387"/>
    <lineage>
        <taxon>Eukaryota</taxon>
        <taxon>Sar</taxon>
        <taxon>Stramenopiles</taxon>
        <taxon>Ochrophyta</taxon>
        <taxon>Bolidophyceae</taxon>
        <taxon>Parmales</taxon>
        <taxon>Triparmaceae</taxon>
        <taxon>Triparma</taxon>
    </lineage>
</organism>
<evidence type="ECO:0000256" key="4">
    <source>
        <dbReference type="PROSITE-ProRule" id="PRU00108"/>
    </source>
</evidence>
<dbReference type="PANTHER" id="PTHR11850">
    <property type="entry name" value="HOMEOBOX PROTEIN TRANSCRIPTION FACTORS"/>
    <property type="match status" value="1"/>
</dbReference>
<evidence type="ECO:0000256" key="3">
    <source>
        <dbReference type="ARBA" id="ARBA00023242"/>
    </source>
</evidence>
<dbReference type="GO" id="GO:0006355">
    <property type="term" value="P:regulation of DNA-templated transcription"/>
    <property type="evidence" value="ECO:0007669"/>
    <property type="project" value="InterPro"/>
</dbReference>
<dbReference type="InterPro" id="IPR050224">
    <property type="entry name" value="TALE_homeobox"/>
</dbReference>
<dbReference type="CDD" id="cd00086">
    <property type="entry name" value="homeodomain"/>
    <property type="match status" value="1"/>
</dbReference>
<evidence type="ECO:0000259" key="6">
    <source>
        <dbReference type="PROSITE" id="PS50071"/>
    </source>
</evidence>
<sequence>MNVGKSTSLPTSTVEYLKNWILSPDHIQHPYPTELEKRKIMIETGIELKQLTNWFTNNRKRFWKPRVLASSLRKISAGSFSDTSSSSNPSPPTLPPSPPLPPYTKTRPTPHTDHHSPTGQITRTEIINIYILSPPTSQIPTIKDVTILSPKTGAKILRSEMGREIEYFFHKAVVGDRKKVQSRRDAEVVRVKKSLLRSYLNSIGERKDAPKKPSTPPSKTTTTTTTTTTTRSLRVLEQSNNNKNSPSTPQPLQSSYNPWLHLPASYFPPLPPPSLTTSSITSSDSDSDSLPSKRRRLTYDPAVPVVITPREEYIKGGIEWGDAMRREERERPSLEEAAILFGFMKGR</sequence>
<dbReference type="SUPFAM" id="SSF46689">
    <property type="entry name" value="Homeodomain-like"/>
    <property type="match status" value="1"/>
</dbReference>
<name>A0A9W7FUU0_9STRA</name>
<evidence type="ECO:0000256" key="1">
    <source>
        <dbReference type="ARBA" id="ARBA00023125"/>
    </source>
</evidence>
<keyword evidence="2 4" id="KW-0371">Homeobox</keyword>
<feature type="compositionally biased region" description="Low complexity" evidence="5">
    <location>
        <begin position="275"/>
        <end position="290"/>
    </location>
</feature>
<evidence type="ECO:0000313" key="8">
    <source>
        <dbReference type="Proteomes" id="UP001165122"/>
    </source>
</evidence>
<keyword evidence="8" id="KW-1185">Reference proteome</keyword>
<comment type="subcellular location">
    <subcellularLocation>
        <location evidence="4">Nucleus</location>
    </subcellularLocation>
</comment>
<feature type="compositionally biased region" description="Low complexity" evidence="5">
    <location>
        <begin position="78"/>
        <end position="88"/>
    </location>
</feature>
<dbReference type="Gene3D" id="1.10.10.60">
    <property type="entry name" value="Homeodomain-like"/>
    <property type="match status" value="1"/>
</dbReference>
<dbReference type="InterPro" id="IPR009057">
    <property type="entry name" value="Homeodomain-like_sf"/>
</dbReference>
<feature type="region of interest" description="Disordered" evidence="5">
    <location>
        <begin position="78"/>
        <end position="120"/>
    </location>
</feature>
<dbReference type="GO" id="GO:0003677">
    <property type="term" value="F:DNA binding"/>
    <property type="evidence" value="ECO:0007669"/>
    <property type="project" value="UniProtKB-UniRule"/>
</dbReference>
<evidence type="ECO:0000256" key="5">
    <source>
        <dbReference type="SAM" id="MobiDB-lite"/>
    </source>
</evidence>
<dbReference type="PROSITE" id="PS50071">
    <property type="entry name" value="HOMEOBOX_2"/>
    <property type="match status" value="1"/>
</dbReference>
<feature type="region of interest" description="Disordered" evidence="5">
    <location>
        <begin position="273"/>
        <end position="296"/>
    </location>
</feature>
<feature type="domain" description="Homeobox" evidence="6">
    <location>
        <begin position="1"/>
        <end position="65"/>
    </location>
</feature>
<protein>
    <recommendedName>
        <fullName evidence="6">Homeobox domain-containing protein</fullName>
    </recommendedName>
</protein>
<feature type="DNA-binding region" description="Homeobox" evidence="4">
    <location>
        <begin position="3"/>
        <end position="66"/>
    </location>
</feature>
<evidence type="ECO:0000256" key="2">
    <source>
        <dbReference type="ARBA" id="ARBA00023155"/>
    </source>
</evidence>
<comment type="caution">
    <text evidence="7">The sequence shown here is derived from an EMBL/GenBank/DDBJ whole genome shotgun (WGS) entry which is preliminary data.</text>
</comment>
<feature type="region of interest" description="Disordered" evidence="5">
    <location>
        <begin position="201"/>
        <end position="233"/>
    </location>
</feature>
<dbReference type="Pfam" id="PF05920">
    <property type="entry name" value="Homeobox_KN"/>
    <property type="match status" value="1"/>
</dbReference>
<accession>A0A9W7FUU0</accession>
<evidence type="ECO:0000313" key="7">
    <source>
        <dbReference type="EMBL" id="GMI18451.1"/>
    </source>
</evidence>
<keyword evidence="1 4" id="KW-0238">DNA-binding</keyword>
<dbReference type="InterPro" id="IPR008422">
    <property type="entry name" value="KN_HD"/>
</dbReference>